<dbReference type="AlphaFoldDB" id="A0A0F7TXY4"/>
<dbReference type="PANTHER" id="PTHR48022">
    <property type="entry name" value="PLASTIDIC GLUCOSE TRANSPORTER 4"/>
    <property type="match status" value="1"/>
</dbReference>
<feature type="domain" description="Major facilitator superfamily (MFS) profile" evidence="9">
    <location>
        <begin position="17"/>
        <end position="460"/>
    </location>
</feature>
<gene>
    <name evidence="10" type="ORF">PMG11_08826</name>
</gene>
<dbReference type="Pfam" id="PF00083">
    <property type="entry name" value="Sugar_tr"/>
    <property type="match status" value="1"/>
</dbReference>
<evidence type="ECO:0000256" key="2">
    <source>
        <dbReference type="ARBA" id="ARBA00010992"/>
    </source>
</evidence>
<feature type="transmembrane region" description="Helical" evidence="8">
    <location>
        <begin position="184"/>
        <end position="206"/>
    </location>
</feature>
<name>A0A0F7TXY4_PENBI</name>
<sequence length="517" mass="55250">MSRFFGLRGTRLNVATIIGVLMPGILTVGYNAASLGGVLSLGSFERQFREIDVADAPNKNLASTIQGTVVAVYAIGGFIGTFACIWLGDMLGRRRVIMAGAVVQVIGAVLNASAYSLAQLVVCRIIIGVGTGALLATIPLWQSEISPASKRGAHVATKGVFSGLGCAMALFLDFGLSFNDGSMAWRLPAAFPVLLSVTVFGFIIFLPESPRWLIRKGRISEAKETLASLENKALDDKDIETRIEEMQASLCLAGNQKTLAQLFSMGPQRTSHRAFLAMAGMTFLQLTGATVTTFYTTAIFENNLQLNESTSRLLAAVYQLMGPIGGIFCVLTIEGLGRRTLLMGSATGNAICLALIASLGSQTGNIMAAHGAVFFIFLFHFSYIIGFGGIPYLYASEIAPMNLRATISSISISISWAISILVANVTPIAFNSMGQRYFLIFAGFNAAMVPAIFYLFPETSGRSLEEIDEIFALSQSLLDAVSTAKNLPPRQAHDLPPPEKVLVADLKTLDSPLESPV</sequence>
<dbReference type="SUPFAM" id="SSF103473">
    <property type="entry name" value="MFS general substrate transporter"/>
    <property type="match status" value="1"/>
</dbReference>
<dbReference type="InterPro" id="IPR020846">
    <property type="entry name" value="MFS_dom"/>
</dbReference>
<feature type="transmembrane region" description="Helical" evidence="8">
    <location>
        <begin position="274"/>
        <end position="295"/>
    </location>
</feature>
<dbReference type="InterPro" id="IPR005828">
    <property type="entry name" value="MFS_sugar_transport-like"/>
</dbReference>
<dbReference type="GO" id="GO:0016020">
    <property type="term" value="C:membrane"/>
    <property type="evidence" value="ECO:0007669"/>
    <property type="project" value="UniProtKB-SubCell"/>
</dbReference>
<dbReference type="PROSITE" id="PS50850">
    <property type="entry name" value="MFS"/>
    <property type="match status" value="1"/>
</dbReference>
<evidence type="ECO:0000256" key="4">
    <source>
        <dbReference type="ARBA" id="ARBA00022692"/>
    </source>
</evidence>
<dbReference type="PANTHER" id="PTHR48022:SF45">
    <property type="entry name" value="MAJOR FACILITATOR SUPERFAMILY (MFS) PROFILE DOMAIN-CONTAINING PROTEIN-RELATED"/>
    <property type="match status" value="1"/>
</dbReference>
<feature type="transmembrane region" description="Helical" evidence="8">
    <location>
        <begin position="65"/>
        <end position="87"/>
    </location>
</feature>
<dbReference type="OrthoDB" id="6133115at2759"/>
<dbReference type="Proteomes" id="UP000042958">
    <property type="component" value="Unassembled WGS sequence"/>
</dbReference>
<organism evidence="10 11">
    <name type="scientific">Penicillium brasilianum</name>
    <dbReference type="NCBI Taxonomy" id="104259"/>
    <lineage>
        <taxon>Eukaryota</taxon>
        <taxon>Fungi</taxon>
        <taxon>Dikarya</taxon>
        <taxon>Ascomycota</taxon>
        <taxon>Pezizomycotina</taxon>
        <taxon>Eurotiomycetes</taxon>
        <taxon>Eurotiomycetidae</taxon>
        <taxon>Eurotiales</taxon>
        <taxon>Aspergillaceae</taxon>
        <taxon>Penicillium</taxon>
    </lineage>
</organism>
<feature type="transmembrane region" description="Helical" evidence="8">
    <location>
        <begin position="96"/>
        <end position="115"/>
    </location>
</feature>
<evidence type="ECO:0000256" key="7">
    <source>
        <dbReference type="RuleBase" id="RU003346"/>
    </source>
</evidence>
<feature type="transmembrane region" description="Helical" evidence="8">
    <location>
        <begin position="153"/>
        <end position="172"/>
    </location>
</feature>
<keyword evidence="4 8" id="KW-0812">Transmembrane</keyword>
<dbReference type="InterPro" id="IPR050360">
    <property type="entry name" value="MFS_Sugar_Transporters"/>
</dbReference>
<feature type="transmembrane region" description="Helical" evidence="8">
    <location>
        <begin position="407"/>
        <end position="430"/>
    </location>
</feature>
<dbReference type="InterPro" id="IPR003663">
    <property type="entry name" value="Sugar/inositol_transpt"/>
</dbReference>
<dbReference type="EMBL" id="CDHK01000008">
    <property type="protein sequence ID" value="CEJ60245.1"/>
    <property type="molecule type" value="Genomic_DNA"/>
</dbReference>
<keyword evidence="3 7" id="KW-0813">Transport</keyword>
<evidence type="ECO:0000259" key="9">
    <source>
        <dbReference type="PROSITE" id="PS50850"/>
    </source>
</evidence>
<protein>
    <recommendedName>
        <fullName evidence="9">Major facilitator superfamily (MFS) profile domain-containing protein</fullName>
    </recommendedName>
</protein>
<keyword evidence="11" id="KW-1185">Reference proteome</keyword>
<feature type="transmembrane region" description="Helical" evidence="8">
    <location>
        <begin position="315"/>
        <end position="333"/>
    </location>
</feature>
<proteinExistence type="inferred from homology"/>
<dbReference type="NCBIfam" id="TIGR00879">
    <property type="entry name" value="SP"/>
    <property type="match status" value="1"/>
</dbReference>
<feature type="transmembrane region" description="Helical" evidence="8">
    <location>
        <begin position="372"/>
        <end position="395"/>
    </location>
</feature>
<evidence type="ECO:0000313" key="11">
    <source>
        <dbReference type="Proteomes" id="UP000042958"/>
    </source>
</evidence>
<evidence type="ECO:0000256" key="5">
    <source>
        <dbReference type="ARBA" id="ARBA00022989"/>
    </source>
</evidence>
<accession>A0A0F7TXY4</accession>
<evidence type="ECO:0000256" key="8">
    <source>
        <dbReference type="SAM" id="Phobius"/>
    </source>
</evidence>
<dbReference type="Gene3D" id="1.20.1250.20">
    <property type="entry name" value="MFS general substrate transporter like domains"/>
    <property type="match status" value="1"/>
</dbReference>
<evidence type="ECO:0000256" key="1">
    <source>
        <dbReference type="ARBA" id="ARBA00004141"/>
    </source>
</evidence>
<keyword evidence="6 8" id="KW-0472">Membrane</keyword>
<evidence type="ECO:0000256" key="3">
    <source>
        <dbReference type="ARBA" id="ARBA00022448"/>
    </source>
</evidence>
<feature type="transmembrane region" description="Helical" evidence="8">
    <location>
        <begin position="436"/>
        <end position="456"/>
    </location>
</feature>
<comment type="subcellular location">
    <subcellularLocation>
        <location evidence="1">Membrane</location>
        <topology evidence="1">Multi-pass membrane protein</topology>
    </subcellularLocation>
</comment>
<reference evidence="11" key="1">
    <citation type="journal article" date="2015" name="Genome Announc.">
        <title>Draft genome sequence of the fungus Penicillium brasilianum MG11.</title>
        <authorList>
            <person name="Horn F."/>
            <person name="Linde J."/>
            <person name="Mattern D.J."/>
            <person name="Walther G."/>
            <person name="Guthke R."/>
            <person name="Brakhage A.A."/>
            <person name="Valiante V."/>
        </authorList>
    </citation>
    <scope>NUCLEOTIDE SEQUENCE [LARGE SCALE GENOMIC DNA]</scope>
    <source>
        <strain evidence="11">MG11</strain>
    </source>
</reference>
<feature type="transmembrane region" description="Helical" evidence="8">
    <location>
        <begin position="340"/>
        <end position="360"/>
    </location>
</feature>
<keyword evidence="5 8" id="KW-1133">Transmembrane helix</keyword>
<dbReference type="InterPro" id="IPR036259">
    <property type="entry name" value="MFS_trans_sf"/>
</dbReference>
<dbReference type="GO" id="GO:0005351">
    <property type="term" value="F:carbohydrate:proton symporter activity"/>
    <property type="evidence" value="ECO:0007669"/>
    <property type="project" value="TreeGrafter"/>
</dbReference>
<evidence type="ECO:0000256" key="6">
    <source>
        <dbReference type="ARBA" id="ARBA00023136"/>
    </source>
</evidence>
<feature type="transmembrane region" description="Helical" evidence="8">
    <location>
        <begin position="12"/>
        <end position="33"/>
    </location>
</feature>
<comment type="similarity">
    <text evidence="2 7">Belongs to the major facilitator superfamily. Sugar transporter (TC 2.A.1.1) family.</text>
</comment>
<evidence type="ECO:0000313" key="10">
    <source>
        <dbReference type="EMBL" id="CEJ60245.1"/>
    </source>
</evidence>
<feature type="transmembrane region" description="Helical" evidence="8">
    <location>
        <begin position="121"/>
        <end position="141"/>
    </location>
</feature>
<dbReference type="PRINTS" id="PR00171">
    <property type="entry name" value="SUGRTRNSPORT"/>
</dbReference>